<evidence type="ECO:0000313" key="2">
    <source>
        <dbReference type="EMBL" id="KAJ1172366.1"/>
    </source>
</evidence>
<dbReference type="AlphaFoldDB" id="A0AAV7T7I5"/>
<feature type="compositionally biased region" description="Basic and acidic residues" evidence="1">
    <location>
        <begin position="60"/>
        <end position="77"/>
    </location>
</feature>
<evidence type="ECO:0000313" key="3">
    <source>
        <dbReference type="Proteomes" id="UP001066276"/>
    </source>
</evidence>
<name>A0AAV7T7I5_PLEWA</name>
<feature type="region of interest" description="Disordered" evidence="1">
    <location>
        <begin position="60"/>
        <end position="93"/>
    </location>
</feature>
<gene>
    <name evidence="2" type="ORF">NDU88_004213</name>
</gene>
<dbReference type="Proteomes" id="UP001066276">
    <property type="component" value="Chromosome 4_1"/>
</dbReference>
<sequence length="93" mass="10771">MCNGSPATGLPLTATVAEKTTDVVVKKCPRGTLTGRDPSTSEHFWVQEVMNREEDVERWQLTEREDAKQTKDTDQRKSRERRKQSSGRRHREE</sequence>
<dbReference type="EMBL" id="JANPWB010000007">
    <property type="protein sequence ID" value="KAJ1172366.1"/>
    <property type="molecule type" value="Genomic_DNA"/>
</dbReference>
<evidence type="ECO:0000256" key="1">
    <source>
        <dbReference type="SAM" id="MobiDB-lite"/>
    </source>
</evidence>
<accession>A0AAV7T7I5</accession>
<proteinExistence type="predicted"/>
<keyword evidence="3" id="KW-1185">Reference proteome</keyword>
<reference evidence="2" key="1">
    <citation type="journal article" date="2022" name="bioRxiv">
        <title>Sequencing and chromosome-scale assembly of the giantPleurodeles waltlgenome.</title>
        <authorList>
            <person name="Brown T."/>
            <person name="Elewa A."/>
            <person name="Iarovenko S."/>
            <person name="Subramanian E."/>
            <person name="Araus A.J."/>
            <person name="Petzold A."/>
            <person name="Susuki M."/>
            <person name="Suzuki K.-i.T."/>
            <person name="Hayashi T."/>
            <person name="Toyoda A."/>
            <person name="Oliveira C."/>
            <person name="Osipova E."/>
            <person name="Leigh N.D."/>
            <person name="Simon A."/>
            <person name="Yun M.H."/>
        </authorList>
    </citation>
    <scope>NUCLEOTIDE SEQUENCE</scope>
    <source>
        <strain evidence="2">20211129_DDA</strain>
        <tissue evidence="2">Liver</tissue>
    </source>
</reference>
<feature type="compositionally biased region" description="Basic residues" evidence="1">
    <location>
        <begin position="78"/>
        <end position="93"/>
    </location>
</feature>
<organism evidence="2 3">
    <name type="scientific">Pleurodeles waltl</name>
    <name type="common">Iberian ribbed newt</name>
    <dbReference type="NCBI Taxonomy" id="8319"/>
    <lineage>
        <taxon>Eukaryota</taxon>
        <taxon>Metazoa</taxon>
        <taxon>Chordata</taxon>
        <taxon>Craniata</taxon>
        <taxon>Vertebrata</taxon>
        <taxon>Euteleostomi</taxon>
        <taxon>Amphibia</taxon>
        <taxon>Batrachia</taxon>
        <taxon>Caudata</taxon>
        <taxon>Salamandroidea</taxon>
        <taxon>Salamandridae</taxon>
        <taxon>Pleurodelinae</taxon>
        <taxon>Pleurodeles</taxon>
    </lineage>
</organism>
<comment type="caution">
    <text evidence="2">The sequence shown here is derived from an EMBL/GenBank/DDBJ whole genome shotgun (WGS) entry which is preliminary data.</text>
</comment>
<protein>
    <submittedName>
        <fullName evidence="2">Uncharacterized protein</fullName>
    </submittedName>
</protein>